<evidence type="ECO:0000256" key="3">
    <source>
        <dbReference type="ARBA" id="ARBA00022722"/>
    </source>
</evidence>
<comment type="similarity">
    <text evidence="1">Belongs to the HicA mRNA interferase family.</text>
</comment>
<dbReference type="InterPro" id="IPR012933">
    <property type="entry name" value="HicA_mRNA_interferase"/>
</dbReference>
<accession>N1ZZR2</accession>
<evidence type="ECO:0000256" key="1">
    <source>
        <dbReference type="ARBA" id="ARBA00006620"/>
    </source>
</evidence>
<reference evidence="8 9" key="1">
    <citation type="journal article" date="2014" name="Genome Announc.">
        <title>Draft genome sequences of the altered schaedler flora, a defined bacterial community from gnotobiotic mice.</title>
        <authorList>
            <person name="Wannemuehler M.J."/>
            <person name="Overstreet A.M."/>
            <person name="Ward D.V."/>
            <person name="Phillips G.J."/>
        </authorList>
    </citation>
    <scope>NUCLEOTIDE SEQUENCE [LARGE SCALE GENOMIC DNA]</scope>
    <source>
        <strain evidence="8 9">ASF492</strain>
    </source>
</reference>
<dbReference type="AlphaFoldDB" id="N1ZZR2"/>
<dbReference type="STRING" id="1235802.C823_04522"/>
<proteinExistence type="inferred from homology"/>
<dbReference type="GO" id="GO:0016787">
    <property type="term" value="F:hydrolase activity"/>
    <property type="evidence" value="ECO:0007669"/>
    <property type="project" value="UniProtKB-KW"/>
</dbReference>
<dbReference type="GO" id="GO:0004519">
    <property type="term" value="F:endonuclease activity"/>
    <property type="evidence" value="ECO:0007669"/>
    <property type="project" value="UniProtKB-KW"/>
</dbReference>
<keyword evidence="4" id="KW-0255">Endonuclease</keyword>
<evidence type="ECO:0000256" key="4">
    <source>
        <dbReference type="ARBA" id="ARBA00022759"/>
    </source>
</evidence>
<organism evidence="8 9">
    <name type="scientific">Eubacterium plexicaudatum ASF492</name>
    <dbReference type="NCBI Taxonomy" id="1235802"/>
    <lineage>
        <taxon>Bacteria</taxon>
        <taxon>Bacillati</taxon>
        <taxon>Bacillota</taxon>
        <taxon>Clostridia</taxon>
        <taxon>Eubacteriales</taxon>
        <taxon>Eubacteriaceae</taxon>
        <taxon>Eubacterium</taxon>
    </lineage>
</organism>
<evidence type="ECO:0000256" key="2">
    <source>
        <dbReference type="ARBA" id="ARBA00022649"/>
    </source>
</evidence>
<keyword evidence="9" id="KW-1185">Reference proteome</keyword>
<dbReference type="Proteomes" id="UP000012589">
    <property type="component" value="Unassembled WGS sequence"/>
</dbReference>
<dbReference type="SUPFAM" id="SSF54786">
    <property type="entry name" value="YcfA/nrd intein domain"/>
    <property type="match status" value="1"/>
</dbReference>
<evidence type="ECO:0008006" key="10">
    <source>
        <dbReference type="Google" id="ProtNLM"/>
    </source>
</evidence>
<dbReference type="Gene3D" id="3.30.920.30">
    <property type="entry name" value="Hypothetical protein"/>
    <property type="match status" value="1"/>
</dbReference>
<dbReference type="InterPro" id="IPR038570">
    <property type="entry name" value="HicA_sf"/>
</dbReference>
<dbReference type="OrthoDB" id="129814at2"/>
<evidence type="ECO:0000313" key="9">
    <source>
        <dbReference type="Proteomes" id="UP000012589"/>
    </source>
</evidence>
<evidence type="ECO:0000313" key="8">
    <source>
        <dbReference type="EMBL" id="EMZ21381.1"/>
    </source>
</evidence>
<keyword evidence="2" id="KW-1277">Toxin-antitoxin system</keyword>
<keyword evidence="7" id="KW-0346">Stress response</keyword>
<dbReference type="eggNOG" id="COG1724">
    <property type="taxonomic scope" value="Bacteria"/>
</dbReference>
<protein>
    <recommendedName>
        <fullName evidence="10">Type II toxin-antitoxin system HicA family toxin</fullName>
    </recommendedName>
</protein>
<evidence type="ECO:0000256" key="6">
    <source>
        <dbReference type="ARBA" id="ARBA00022884"/>
    </source>
</evidence>
<comment type="caution">
    <text evidence="8">The sequence shown here is derived from an EMBL/GenBank/DDBJ whole genome shotgun (WGS) entry which is preliminary data.</text>
</comment>
<dbReference type="HOGENOM" id="CLU_164851_1_0_9"/>
<dbReference type="GO" id="GO:0003729">
    <property type="term" value="F:mRNA binding"/>
    <property type="evidence" value="ECO:0007669"/>
    <property type="project" value="InterPro"/>
</dbReference>
<gene>
    <name evidence="8" type="ORF">C823_04522</name>
</gene>
<dbReference type="EMBL" id="AQFT01000133">
    <property type="protein sequence ID" value="EMZ21381.1"/>
    <property type="molecule type" value="Genomic_DNA"/>
</dbReference>
<keyword evidence="5" id="KW-0378">Hydrolase</keyword>
<keyword evidence="3" id="KW-0540">Nuclease</keyword>
<dbReference type="Pfam" id="PF07927">
    <property type="entry name" value="HicA_toxin"/>
    <property type="match status" value="1"/>
</dbReference>
<evidence type="ECO:0000256" key="7">
    <source>
        <dbReference type="ARBA" id="ARBA00023016"/>
    </source>
</evidence>
<name>N1ZZR2_9FIRM</name>
<keyword evidence="6" id="KW-0694">RNA-binding</keyword>
<evidence type="ECO:0000256" key="5">
    <source>
        <dbReference type="ARBA" id="ARBA00022801"/>
    </source>
</evidence>
<sequence>MNQKTYNDVISGKSDNNINFSDFCNLIVDLGFSFKGQKGSHKSYYHNGINERMTVQNANSKAKGYQVRQLRNIINKHSL</sequence>